<dbReference type="Proteomes" id="UP000625551">
    <property type="component" value="Unassembled WGS sequence"/>
</dbReference>
<dbReference type="InterPro" id="IPR029058">
    <property type="entry name" value="AB_hydrolase_fold"/>
</dbReference>
<protein>
    <submittedName>
        <fullName evidence="3">Dienelactone hydrolase family protein</fullName>
    </submittedName>
</protein>
<evidence type="ECO:0000256" key="1">
    <source>
        <dbReference type="ARBA" id="ARBA00022801"/>
    </source>
</evidence>
<dbReference type="PANTHER" id="PTHR22946:SF9">
    <property type="entry name" value="POLYKETIDE TRANSFERASE AF380"/>
    <property type="match status" value="1"/>
</dbReference>
<feature type="domain" description="Dienelactone hydrolase" evidence="2">
    <location>
        <begin position="23"/>
        <end position="199"/>
    </location>
</feature>
<comment type="caution">
    <text evidence="3">The sequence shown here is derived from an EMBL/GenBank/DDBJ whole genome shotgun (WGS) entry which is preliminary data.</text>
</comment>
<dbReference type="EMBL" id="JACXAJ010000002">
    <property type="protein sequence ID" value="MBD1396616.1"/>
    <property type="molecule type" value="Genomic_DNA"/>
</dbReference>
<dbReference type="InterPro" id="IPR002925">
    <property type="entry name" value="Dienelactn_hydro"/>
</dbReference>
<sequence length="227" mass="25086">MANYLFNDSVRIEVQHAQLTGDLVVPEGAKGLVVFSHGSGSSRLSSRNRFVAEHLQRSGFATLLFDLLTQEEDQLRENRFDIQLLTNRLVDVVNWLQHNQHTRELRIGLFGASTGAASALSAAAAMSGDIIYAVVSRGGRPDLAGPLLHDVQSPTLLIVGGLDEEVLDLNRQAQDQMQCIKDLEIVPDATHLFEEPGALEMAAQLATDWFRKYLEAGKQHPLHQDRP</sequence>
<name>A0ABR7XFC7_9BACT</name>
<keyword evidence="4" id="KW-1185">Reference proteome</keyword>
<dbReference type="Pfam" id="PF01738">
    <property type="entry name" value="DLH"/>
    <property type="match status" value="1"/>
</dbReference>
<dbReference type="PANTHER" id="PTHR22946">
    <property type="entry name" value="DIENELACTONE HYDROLASE DOMAIN-CONTAINING PROTEIN-RELATED"/>
    <property type="match status" value="1"/>
</dbReference>
<evidence type="ECO:0000313" key="4">
    <source>
        <dbReference type="Proteomes" id="UP000625551"/>
    </source>
</evidence>
<gene>
    <name evidence="3" type="ORF">H9Q13_05510</name>
</gene>
<dbReference type="InterPro" id="IPR050261">
    <property type="entry name" value="FrsA_esterase"/>
</dbReference>
<keyword evidence="1 3" id="KW-0378">Hydrolase</keyword>
<reference evidence="3 4" key="1">
    <citation type="submission" date="2020-09" db="EMBL/GenBank/DDBJ databases">
        <title>Genome sequencing and assembly of Pontibacter sp.</title>
        <authorList>
            <person name="Chhetri G."/>
        </authorList>
    </citation>
    <scope>NUCLEOTIDE SEQUENCE [LARGE SCALE GENOMIC DNA]</scope>
    <source>
        <strain evidence="3 4">JH31</strain>
    </source>
</reference>
<accession>A0ABR7XFC7</accession>
<dbReference type="RefSeq" id="WP_191182779.1">
    <property type="nucleotide sequence ID" value="NZ_JACXAJ010000002.1"/>
</dbReference>
<evidence type="ECO:0000313" key="3">
    <source>
        <dbReference type="EMBL" id="MBD1396616.1"/>
    </source>
</evidence>
<proteinExistence type="predicted"/>
<evidence type="ECO:0000259" key="2">
    <source>
        <dbReference type="Pfam" id="PF01738"/>
    </source>
</evidence>
<dbReference type="GO" id="GO:0016787">
    <property type="term" value="F:hydrolase activity"/>
    <property type="evidence" value="ECO:0007669"/>
    <property type="project" value="UniProtKB-KW"/>
</dbReference>
<organism evidence="3 4">
    <name type="scientific">Pontibacter aquaedesilientis</name>
    <dbReference type="NCBI Taxonomy" id="2766980"/>
    <lineage>
        <taxon>Bacteria</taxon>
        <taxon>Pseudomonadati</taxon>
        <taxon>Bacteroidota</taxon>
        <taxon>Cytophagia</taxon>
        <taxon>Cytophagales</taxon>
        <taxon>Hymenobacteraceae</taxon>
        <taxon>Pontibacter</taxon>
    </lineage>
</organism>
<dbReference type="Gene3D" id="3.40.50.1820">
    <property type="entry name" value="alpha/beta hydrolase"/>
    <property type="match status" value="1"/>
</dbReference>
<dbReference type="SUPFAM" id="SSF53474">
    <property type="entry name" value="alpha/beta-Hydrolases"/>
    <property type="match status" value="1"/>
</dbReference>